<dbReference type="GO" id="GO:1990663">
    <property type="term" value="F:dihydroorotate dehydrogenase (fumarate) activity"/>
    <property type="evidence" value="ECO:0007669"/>
    <property type="project" value="UniProtKB-EC"/>
</dbReference>
<dbReference type="GO" id="GO:0005737">
    <property type="term" value="C:cytoplasm"/>
    <property type="evidence" value="ECO:0007669"/>
    <property type="project" value="UniProtKB-SubCell"/>
</dbReference>
<evidence type="ECO:0000256" key="10">
    <source>
        <dbReference type="ARBA" id="ARBA00022975"/>
    </source>
</evidence>
<feature type="active site" description="Nucleophile" evidence="12">
    <location>
        <position position="131"/>
    </location>
</feature>
<feature type="binding site" evidence="12">
    <location>
        <position position="128"/>
    </location>
    <ligand>
        <name>FMN</name>
        <dbReference type="ChEBI" id="CHEBI:58210"/>
    </ligand>
</feature>
<comment type="function">
    <text evidence="12">Catalyzes the conversion of dihydroorotate to orotate.</text>
</comment>
<dbReference type="SUPFAM" id="SSF51395">
    <property type="entry name" value="FMN-linked oxidoreductases"/>
    <property type="match status" value="1"/>
</dbReference>
<dbReference type="InterPro" id="IPR012135">
    <property type="entry name" value="Dihydroorotate_DH_1_2"/>
</dbReference>
<dbReference type="InterPro" id="IPR005720">
    <property type="entry name" value="Dihydroorotate_DH_cat"/>
</dbReference>
<feature type="binding site" evidence="12">
    <location>
        <position position="193"/>
    </location>
    <ligand>
        <name>FMN</name>
        <dbReference type="ChEBI" id="CHEBI:58210"/>
    </ligand>
</feature>
<dbReference type="PANTHER" id="PTHR48109:SF1">
    <property type="entry name" value="DIHYDROOROTATE DEHYDROGENASE (FUMARATE)"/>
    <property type="match status" value="1"/>
</dbReference>
<dbReference type="NCBIfam" id="NF002702">
    <property type="entry name" value="PRK02506.1"/>
    <property type="match status" value="1"/>
</dbReference>
<dbReference type="InterPro" id="IPR023359">
    <property type="entry name" value="Dihydro_DH_chainA_dom2"/>
</dbReference>
<organism evidence="14">
    <name type="scientific">uncultured marine group II/III euryarchaeote KM3_83_G03</name>
    <dbReference type="NCBI Taxonomy" id="1456522"/>
    <lineage>
        <taxon>Archaea</taxon>
        <taxon>Methanobacteriati</taxon>
        <taxon>Methanobacteriota</taxon>
        <taxon>environmental samples</taxon>
    </lineage>
</organism>
<feature type="binding site" evidence="12">
    <location>
        <begin position="194"/>
        <end position="195"/>
    </location>
    <ligand>
        <name>substrate</name>
    </ligand>
</feature>
<evidence type="ECO:0000259" key="13">
    <source>
        <dbReference type="Pfam" id="PF01180"/>
    </source>
</evidence>
<dbReference type="PIRSF" id="PIRSF000164">
    <property type="entry name" value="DHO_oxidase"/>
    <property type="match status" value="1"/>
</dbReference>
<feature type="binding site" evidence="12">
    <location>
        <begin position="48"/>
        <end position="49"/>
    </location>
    <ligand>
        <name>FMN</name>
        <dbReference type="ChEBI" id="CHEBI:58210"/>
    </ligand>
</feature>
<dbReference type="Gene3D" id="3.20.20.70">
    <property type="entry name" value="Aldolase class I"/>
    <property type="match status" value="1"/>
</dbReference>
<keyword evidence="10 12" id="KW-0665">Pyrimidine biosynthesis</keyword>
<comment type="subcellular location">
    <subcellularLocation>
        <location evidence="2 12">Cytoplasm</location>
    </subcellularLocation>
</comment>
<evidence type="ECO:0000256" key="5">
    <source>
        <dbReference type="ARBA" id="ARBA00011669"/>
    </source>
</evidence>
<reference evidence="14" key="1">
    <citation type="journal article" date="2014" name="Genome Biol. Evol.">
        <title>Pangenome evidence for extensive interdomain horizontal transfer affecting lineage core and shell genes in uncultured planktonic thaumarchaeota and euryarchaeota.</title>
        <authorList>
            <person name="Deschamps P."/>
            <person name="Zivanovic Y."/>
            <person name="Moreira D."/>
            <person name="Rodriguez-Valera F."/>
            <person name="Lopez-Garcia P."/>
        </authorList>
    </citation>
    <scope>NUCLEOTIDE SEQUENCE</scope>
</reference>
<evidence type="ECO:0000256" key="9">
    <source>
        <dbReference type="ARBA" id="ARBA00022643"/>
    </source>
</evidence>
<dbReference type="CDD" id="cd04741">
    <property type="entry name" value="DHOD_1A_like"/>
    <property type="match status" value="1"/>
</dbReference>
<feature type="binding site" evidence="12">
    <location>
        <position position="222"/>
    </location>
    <ligand>
        <name>FMN</name>
        <dbReference type="ChEBI" id="CHEBI:58210"/>
    </ligand>
</feature>
<evidence type="ECO:0000256" key="8">
    <source>
        <dbReference type="ARBA" id="ARBA00022630"/>
    </source>
</evidence>
<dbReference type="InterPro" id="IPR033886">
    <property type="entry name" value="DHOD_1A"/>
</dbReference>
<name>A0A075HVU4_9EURY</name>
<comment type="caution">
    <text evidence="12">Lacks conserved residue(s) required for the propagation of feature annotation.</text>
</comment>
<comment type="catalytic activity">
    <reaction evidence="1">
        <text>(S)-dihydroorotate + fumarate = orotate + succinate</text>
        <dbReference type="Rhea" id="RHEA:30059"/>
        <dbReference type="ChEBI" id="CHEBI:29806"/>
        <dbReference type="ChEBI" id="CHEBI:30031"/>
        <dbReference type="ChEBI" id="CHEBI:30839"/>
        <dbReference type="ChEBI" id="CHEBI:30864"/>
        <dbReference type="EC" id="1.3.98.1"/>
    </reaction>
</comment>
<feature type="binding site" evidence="12">
    <location>
        <position position="24"/>
    </location>
    <ligand>
        <name>FMN</name>
        <dbReference type="ChEBI" id="CHEBI:58210"/>
    </ligand>
</feature>
<evidence type="ECO:0000256" key="2">
    <source>
        <dbReference type="ARBA" id="ARBA00004496"/>
    </source>
</evidence>
<dbReference type="AlphaFoldDB" id="A0A075HVU4"/>
<dbReference type="InterPro" id="IPR013785">
    <property type="entry name" value="Aldolase_TIM"/>
</dbReference>
<evidence type="ECO:0000256" key="7">
    <source>
        <dbReference type="ARBA" id="ARBA00022490"/>
    </source>
</evidence>
<accession>A0A075HVU4</accession>
<dbReference type="PANTHER" id="PTHR48109">
    <property type="entry name" value="DIHYDROOROTATE DEHYDROGENASE (QUINONE), MITOCHONDRIAL-RELATED"/>
    <property type="match status" value="1"/>
</dbReference>
<evidence type="ECO:0000313" key="14">
    <source>
        <dbReference type="EMBL" id="AIF18662.1"/>
    </source>
</evidence>
<evidence type="ECO:0000256" key="11">
    <source>
        <dbReference type="ARBA" id="ARBA00023002"/>
    </source>
</evidence>
<dbReference type="HAMAP" id="MF_00224">
    <property type="entry name" value="DHO_dh_type1"/>
    <property type="match status" value="1"/>
</dbReference>
<gene>
    <name evidence="12 14" type="primary">pyrD</name>
</gene>
<sequence>MYEEMSLKTSFAGIELQHCIMNASGPKCVTEEDLIALGESHSSAIVTKTNTLDPRDGNPKPRYEEMDFGSINSSGLPNLGYEKYIELMSKLKGFDKPVIASIGGLCKEDNLKMVEAYNESEVDAIELNLSCPNLIGKPQVGYDFEASDEILGDVMKITKKPLGVKLPPYFDFVHFEAMAKILNKHKVSFVTCINSLGNALHIDPEKEMVTIKPKGGFGGLGGSYVKPTALANVRKFYELLDSSIDIIGVGGINSGIDVFEHILAGAKAVQIGTVFMQEGDAAFTRIEDDFNNYMEKKGYSSIEEIRGKLKNME</sequence>
<keyword evidence="9 12" id="KW-0288">FMN</keyword>
<feature type="binding site" evidence="12">
    <location>
        <begin position="272"/>
        <end position="273"/>
    </location>
    <ligand>
        <name>FMN</name>
        <dbReference type="ChEBI" id="CHEBI:58210"/>
    </ligand>
</feature>
<evidence type="ECO:0000256" key="4">
    <source>
        <dbReference type="ARBA" id="ARBA00008008"/>
    </source>
</evidence>
<dbReference type="EC" id="1.3.-.-" evidence="12"/>
<protein>
    <recommendedName>
        <fullName evidence="12">Dihydroorotate dehydrogenase</fullName>
        <shortName evidence="12">DHOD</shortName>
        <shortName evidence="12">DHODase</shortName>
        <shortName evidence="12">DHOdehase</shortName>
        <ecNumber evidence="12">1.3.-.-</ecNumber>
    </recommendedName>
</protein>
<dbReference type="GO" id="GO:0044205">
    <property type="term" value="P:'de novo' UMP biosynthetic process"/>
    <property type="evidence" value="ECO:0007669"/>
    <property type="project" value="UniProtKB-UniRule"/>
</dbReference>
<dbReference type="Gene3D" id="2.30.26.10">
    <property type="entry name" value="Dihydroorotate Dehydrogenase A, chain A, domain 2"/>
    <property type="match status" value="1"/>
</dbReference>
<comment type="subunit">
    <text evidence="6">Homodimer.</text>
</comment>
<feature type="binding site" evidence="12">
    <location>
        <begin position="250"/>
        <end position="251"/>
    </location>
    <ligand>
        <name>FMN</name>
        <dbReference type="ChEBI" id="CHEBI:58210"/>
    </ligand>
</feature>
<evidence type="ECO:0000256" key="3">
    <source>
        <dbReference type="ARBA" id="ARBA00004725"/>
    </source>
</evidence>
<dbReference type="EMBL" id="KF901116">
    <property type="protein sequence ID" value="AIF18662.1"/>
    <property type="molecule type" value="Genomic_DNA"/>
</dbReference>
<dbReference type="PROSITE" id="PS00912">
    <property type="entry name" value="DHODEHASE_2"/>
    <property type="match status" value="1"/>
</dbReference>
<feature type="domain" description="Dihydroorotate dehydrogenase catalytic" evidence="13">
    <location>
        <begin position="7"/>
        <end position="294"/>
    </location>
</feature>
<comment type="similarity">
    <text evidence="4 12">Belongs to the dihydroorotate dehydrogenase family. Type 1 subfamily.</text>
</comment>
<evidence type="ECO:0000256" key="6">
    <source>
        <dbReference type="ARBA" id="ARBA00011738"/>
    </source>
</evidence>
<proteinExistence type="inferred from homology"/>
<comment type="cofactor">
    <cofactor evidence="12">
        <name>FMN</name>
        <dbReference type="ChEBI" id="CHEBI:58210"/>
    </cofactor>
    <text evidence="12">Binds 1 FMN per subunit.</text>
</comment>
<dbReference type="InterPro" id="IPR050074">
    <property type="entry name" value="DHO_dehydrogenase"/>
</dbReference>
<feature type="binding site" evidence="12">
    <location>
        <position position="128"/>
    </location>
    <ligand>
        <name>substrate</name>
    </ligand>
</feature>
<comment type="subunit">
    <text evidence="5">Heterotetramer of 2 PyrK and 2 PyrD type B subunits.</text>
</comment>
<dbReference type="Pfam" id="PF01180">
    <property type="entry name" value="DHO_dh"/>
    <property type="match status" value="1"/>
</dbReference>
<dbReference type="UniPathway" id="UPA00070"/>
<evidence type="ECO:0000256" key="1">
    <source>
        <dbReference type="ARBA" id="ARBA00001694"/>
    </source>
</evidence>
<keyword evidence="11 12" id="KW-0560">Oxidoreductase</keyword>
<comment type="pathway">
    <text evidence="3 12">Pyrimidine metabolism; UMP biosynthesis via de novo pathway.</text>
</comment>
<dbReference type="FunFam" id="3.20.20.70:FF:000027">
    <property type="entry name" value="Dihydropyrimidine dehydrogenase [NADP(+)]"/>
    <property type="match status" value="1"/>
</dbReference>
<keyword evidence="8 12" id="KW-0285">Flavoprotein</keyword>
<keyword evidence="7 12" id="KW-0963">Cytoplasm</keyword>
<dbReference type="GO" id="GO:0006207">
    <property type="term" value="P:'de novo' pyrimidine nucleobase biosynthetic process"/>
    <property type="evidence" value="ECO:0007669"/>
    <property type="project" value="InterPro"/>
</dbReference>
<dbReference type="InterPro" id="IPR024920">
    <property type="entry name" value="Dihydroorotate_DH_1"/>
</dbReference>
<evidence type="ECO:0000256" key="12">
    <source>
        <dbReference type="HAMAP-Rule" id="MF_00224"/>
    </source>
</evidence>
<dbReference type="InterPro" id="IPR001295">
    <property type="entry name" value="Dihydroorotate_DH_CS"/>
</dbReference>
<feature type="binding site" evidence="12">
    <location>
        <position position="165"/>
    </location>
    <ligand>
        <name>FMN</name>
        <dbReference type="ChEBI" id="CHEBI:58210"/>
    </ligand>
</feature>
<comment type="catalytic activity">
    <reaction evidence="12">
        <text>(S)-dihydroorotate + A = orotate + AH2</text>
        <dbReference type="Rhea" id="RHEA:18073"/>
        <dbReference type="ChEBI" id="CHEBI:13193"/>
        <dbReference type="ChEBI" id="CHEBI:17499"/>
        <dbReference type="ChEBI" id="CHEBI:30839"/>
        <dbReference type="ChEBI" id="CHEBI:30864"/>
    </reaction>
</comment>
<feature type="binding site" evidence="12">
    <location>
        <position position="48"/>
    </location>
    <ligand>
        <name>substrate</name>
    </ligand>
</feature>